<feature type="domain" description="TIL" evidence="3">
    <location>
        <begin position="17"/>
        <end position="73"/>
    </location>
</feature>
<dbReference type="PANTHER" id="PTHR23259">
    <property type="entry name" value="RIDDLE"/>
    <property type="match status" value="1"/>
</dbReference>
<dbReference type="AlphaFoldDB" id="A0AAN7ZLY6"/>
<keyword evidence="5" id="KW-1185">Reference proteome</keyword>
<dbReference type="InterPro" id="IPR051368">
    <property type="entry name" value="SerProtInhib-TIL_Domain"/>
</dbReference>
<keyword evidence="1" id="KW-0646">Protease inhibitor</keyword>
<accession>A0AAN7ZLY6</accession>
<dbReference type="GO" id="GO:0030414">
    <property type="term" value="F:peptidase inhibitor activity"/>
    <property type="evidence" value="ECO:0007669"/>
    <property type="project" value="UniProtKB-KW"/>
</dbReference>
<evidence type="ECO:0000256" key="1">
    <source>
        <dbReference type="ARBA" id="ARBA00022690"/>
    </source>
</evidence>
<gene>
    <name evidence="4" type="ORF">RI129_007908</name>
</gene>
<name>A0AAN7ZLY6_9COLE</name>
<evidence type="ECO:0000313" key="4">
    <source>
        <dbReference type="EMBL" id="KAK5644063.1"/>
    </source>
</evidence>
<dbReference type="InterPro" id="IPR002919">
    <property type="entry name" value="TIL_dom"/>
</dbReference>
<organism evidence="4 5">
    <name type="scientific">Pyrocoelia pectoralis</name>
    <dbReference type="NCBI Taxonomy" id="417401"/>
    <lineage>
        <taxon>Eukaryota</taxon>
        <taxon>Metazoa</taxon>
        <taxon>Ecdysozoa</taxon>
        <taxon>Arthropoda</taxon>
        <taxon>Hexapoda</taxon>
        <taxon>Insecta</taxon>
        <taxon>Pterygota</taxon>
        <taxon>Neoptera</taxon>
        <taxon>Endopterygota</taxon>
        <taxon>Coleoptera</taxon>
        <taxon>Polyphaga</taxon>
        <taxon>Elateriformia</taxon>
        <taxon>Elateroidea</taxon>
        <taxon>Lampyridae</taxon>
        <taxon>Lampyrinae</taxon>
        <taxon>Pyrocoelia</taxon>
    </lineage>
</organism>
<comment type="caution">
    <text evidence="4">The sequence shown here is derived from an EMBL/GenBank/DDBJ whole genome shotgun (WGS) entry which is preliminary data.</text>
</comment>
<dbReference type="Gene3D" id="2.10.25.10">
    <property type="entry name" value="Laminin"/>
    <property type="match status" value="2"/>
</dbReference>
<dbReference type="CDD" id="cd19941">
    <property type="entry name" value="TIL"/>
    <property type="match status" value="2"/>
</dbReference>
<keyword evidence="2" id="KW-1015">Disulfide bond</keyword>
<dbReference type="SUPFAM" id="SSF57567">
    <property type="entry name" value="Serine protease inhibitors"/>
    <property type="match status" value="2"/>
</dbReference>
<sequence>MHSRYNERTVEFYKLKCPEDEEFVECGSHCQPTCDKPILDPNMNCRLDCANCACRKGYIREKAGGKCIKKNTCPIRCSINEIRNDCANRCLPERTCQNPNPKPDPDRMCIAACLPGCECDVGFIRDRNTRRCVRLDNCPSSVEN</sequence>
<feature type="domain" description="TIL" evidence="3">
    <location>
        <begin position="77"/>
        <end position="138"/>
    </location>
</feature>
<dbReference type="InterPro" id="IPR036084">
    <property type="entry name" value="Ser_inhib-like_sf"/>
</dbReference>
<dbReference type="Pfam" id="PF01826">
    <property type="entry name" value="TIL"/>
    <property type="match status" value="2"/>
</dbReference>
<dbReference type="EMBL" id="JAVRBK010000005">
    <property type="protein sequence ID" value="KAK5644063.1"/>
    <property type="molecule type" value="Genomic_DNA"/>
</dbReference>
<dbReference type="Proteomes" id="UP001329430">
    <property type="component" value="Chromosome 5"/>
</dbReference>
<evidence type="ECO:0000313" key="5">
    <source>
        <dbReference type="Proteomes" id="UP001329430"/>
    </source>
</evidence>
<reference evidence="4 5" key="1">
    <citation type="journal article" date="2024" name="Insects">
        <title>An Improved Chromosome-Level Genome Assembly of the Firefly Pyrocoelia pectoralis.</title>
        <authorList>
            <person name="Fu X."/>
            <person name="Meyer-Rochow V.B."/>
            <person name="Ballantyne L."/>
            <person name="Zhu X."/>
        </authorList>
    </citation>
    <scope>NUCLEOTIDE SEQUENCE [LARGE SCALE GENOMIC DNA]</scope>
    <source>
        <strain evidence="4">XCY_ONT2</strain>
    </source>
</reference>
<dbReference type="PANTHER" id="PTHR23259:SF69">
    <property type="entry name" value="GEO11767P1-RELATED"/>
    <property type="match status" value="1"/>
</dbReference>
<protein>
    <recommendedName>
        <fullName evidence="3">TIL domain-containing protein</fullName>
    </recommendedName>
</protein>
<proteinExistence type="predicted"/>
<evidence type="ECO:0000256" key="2">
    <source>
        <dbReference type="ARBA" id="ARBA00023157"/>
    </source>
</evidence>
<evidence type="ECO:0000259" key="3">
    <source>
        <dbReference type="Pfam" id="PF01826"/>
    </source>
</evidence>